<comment type="caution">
    <text evidence="2">The sequence shown here is derived from an EMBL/GenBank/DDBJ whole genome shotgun (WGS) entry which is preliminary data.</text>
</comment>
<keyword evidence="3" id="KW-1185">Reference proteome</keyword>
<evidence type="ECO:0000256" key="1">
    <source>
        <dbReference type="SAM" id="MobiDB-lite"/>
    </source>
</evidence>
<dbReference type="EMBL" id="SHKN01000001">
    <property type="protein sequence ID" value="RZT95897.1"/>
    <property type="molecule type" value="Genomic_DNA"/>
</dbReference>
<accession>A0A4Q7VIM4</accession>
<dbReference type="RefSeq" id="WP_130305821.1">
    <property type="nucleotide sequence ID" value="NZ_SHKN01000001.1"/>
</dbReference>
<evidence type="ECO:0000313" key="2">
    <source>
        <dbReference type="EMBL" id="RZT95897.1"/>
    </source>
</evidence>
<dbReference type="OrthoDB" id="1122172at2"/>
<dbReference type="AlphaFoldDB" id="A0A4Q7VIM4"/>
<organism evidence="2 3">
    <name type="scientific">Ancylomarina subtilis</name>
    <dbReference type="NCBI Taxonomy" id="1639035"/>
    <lineage>
        <taxon>Bacteria</taxon>
        <taxon>Pseudomonadati</taxon>
        <taxon>Bacteroidota</taxon>
        <taxon>Bacteroidia</taxon>
        <taxon>Marinilabiliales</taxon>
        <taxon>Marinifilaceae</taxon>
        <taxon>Ancylomarina</taxon>
    </lineage>
</organism>
<feature type="compositionally biased region" description="Acidic residues" evidence="1">
    <location>
        <begin position="98"/>
        <end position="107"/>
    </location>
</feature>
<sequence length="107" mass="12709">METNKPKVIQNYEKLSKEIQEQIKLNYLEGFSEHLIEFTNHKGELVSALPFETDEKIYMVRMSVRKAMELVDQDSDYDDDGILLSSRREQYEEKYASDDDDFDEDED</sequence>
<feature type="region of interest" description="Disordered" evidence="1">
    <location>
        <begin position="88"/>
        <end position="107"/>
    </location>
</feature>
<dbReference type="Proteomes" id="UP000293562">
    <property type="component" value="Unassembled WGS sequence"/>
</dbReference>
<protein>
    <submittedName>
        <fullName evidence="2">Uncharacterized protein</fullName>
    </submittedName>
</protein>
<gene>
    <name evidence="2" type="ORF">EV201_0525</name>
</gene>
<name>A0A4Q7VIM4_9BACT</name>
<feature type="compositionally biased region" description="Basic and acidic residues" evidence="1">
    <location>
        <begin position="88"/>
        <end position="97"/>
    </location>
</feature>
<evidence type="ECO:0000313" key="3">
    <source>
        <dbReference type="Proteomes" id="UP000293562"/>
    </source>
</evidence>
<proteinExistence type="predicted"/>
<reference evidence="2 3" key="1">
    <citation type="submission" date="2019-02" db="EMBL/GenBank/DDBJ databases">
        <title>Genomic Encyclopedia of Type Strains, Phase IV (KMG-IV): sequencing the most valuable type-strain genomes for metagenomic binning, comparative biology and taxonomic classification.</title>
        <authorList>
            <person name="Goeker M."/>
        </authorList>
    </citation>
    <scope>NUCLEOTIDE SEQUENCE [LARGE SCALE GENOMIC DNA]</scope>
    <source>
        <strain evidence="2 3">DSM 28825</strain>
    </source>
</reference>